<sequence length="157" mass="17885">MGFKTRVIFVFAVTTVLIGTGIFHFFGLIVNTTHSMPLGIYQIQENSNISKGDLVLFNIEDKKERLIKRVVATKGDLVLVNETGIFVNGTLLENSKIFEFDSIGRSLKMYSINRALNQDEIFTKGDHIQSYDSRYFGAINLKNNKVIKINKFLIWSE</sequence>
<reference evidence="3" key="1">
    <citation type="submission" date="2022-12" db="EMBL/GenBank/DDBJ databases">
        <authorList>
            <person name="Uljanovas D."/>
        </authorList>
    </citation>
    <scope>NUCLEOTIDE SEQUENCE</scope>
    <source>
        <strain evidence="3">RCM69</strain>
    </source>
</reference>
<evidence type="ECO:0000256" key="1">
    <source>
        <dbReference type="SAM" id="Phobius"/>
    </source>
</evidence>
<evidence type="ECO:0000313" key="4">
    <source>
        <dbReference type="Proteomes" id="UP001170288"/>
    </source>
</evidence>
<keyword evidence="1" id="KW-0472">Membrane</keyword>
<reference evidence="3" key="2">
    <citation type="journal article" date="2023" name="Microorganisms">
        <title>Genomic Characterization of Arcobacter butzleri Strains Isolated from Various Sources in Lithuania.</title>
        <authorList>
            <person name="Uljanovas D."/>
            <person name="Golz G."/>
            <person name="Fleischmann S."/>
            <person name="Kudirkiene E."/>
            <person name="Kasetiene N."/>
            <person name="Grineviciene A."/>
            <person name="Tamuleviciene E."/>
            <person name="Aksomaitiene J."/>
            <person name="Alter T."/>
            <person name="Malakauskas M."/>
        </authorList>
    </citation>
    <scope>NUCLEOTIDE SEQUENCE</scope>
    <source>
        <strain evidence="3">RCM69</strain>
    </source>
</reference>
<name>A0AAW7PZI5_9BACT</name>
<evidence type="ECO:0000313" key="3">
    <source>
        <dbReference type="EMBL" id="MDN5071430.1"/>
    </source>
</evidence>
<feature type="domain" description="Peptidase S26" evidence="2">
    <location>
        <begin position="7"/>
        <end position="143"/>
    </location>
</feature>
<proteinExistence type="predicted"/>
<evidence type="ECO:0000259" key="2">
    <source>
        <dbReference type="Pfam" id="PF10502"/>
    </source>
</evidence>
<dbReference type="Proteomes" id="UP001170288">
    <property type="component" value="Unassembled WGS sequence"/>
</dbReference>
<accession>A0AAW7PZI5</accession>
<protein>
    <submittedName>
        <fullName evidence="3">S26 family signal peptidase</fullName>
    </submittedName>
</protein>
<dbReference type="Gene3D" id="2.10.109.10">
    <property type="entry name" value="Umud Fragment, subunit A"/>
    <property type="match status" value="1"/>
</dbReference>
<dbReference type="RefSeq" id="WP_301372562.1">
    <property type="nucleotide sequence ID" value="NZ_JAPZCX010000020.1"/>
</dbReference>
<dbReference type="AlphaFoldDB" id="A0AAW7PZI5"/>
<comment type="caution">
    <text evidence="3">The sequence shown here is derived from an EMBL/GenBank/DDBJ whole genome shotgun (WGS) entry which is preliminary data.</text>
</comment>
<dbReference type="SUPFAM" id="SSF51306">
    <property type="entry name" value="LexA/Signal peptidase"/>
    <property type="match status" value="1"/>
</dbReference>
<dbReference type="GO" id="GO:0004252">
    <property type="term" value="F:serine-type endopeptidase activity"/>
    <property type="evidence" value="ECO:0007669"/>
    <property type="project" value="InterPro"/>
</dbReference>
<gene>
    <name evidence="3" type="ORF">O8C76_10400</name>
</gene>
<dbReference type="GO" id="GO:0006465">
    <property type="term" value="P:signal peptide processing"/>
    <property type="evidence" value="ECO:0007669"/>
    <property type="project" value="InterPro"/>
</dbReference>
<keyword evidence="1" id="KW-0812">Transmembrane</keyword>
<dbReference type="InterPro" id="IPR019533">
    <property type="entry name" value="Peptidase_S26"/>
</dbReference>
<organism evidence="3 4">
    <name type="scientific">Aliarcobacter butzleri</name>
    <dbReference type="NCBI Taxonomy" id="28197"/>
    <lineage>
        <taxon>Bacteria</taxon>
        <taxon>Pseudomonadati</taxon>
        <taxon>Campylobacterota</taxon>
        <taxon>Epsilonproteobacteria</taxon>
        <taxon>Campylobacterales</taxon>
        <taxon>Arcobacteraceae</taxon>
        <taxon>Aliarcobacter</taxon>
    </lineage>
</organism>
<dbReference type="InterPro" id="IPR036286">
    <property type="entry name" value="LexA/Signal_pep-like_sf"/>
</dbReference>
<dbReference type="Pfam" id="PF10502">
    <property type="entry name" value="Peptidase_S26"/>
    <property type="match status" value="1"/>
</dbReference>
<feature type="transmembrane region" description="Helical" evidence="1">
    <location>
        <begin position="7"/>
        <end position="30"/>
    </location>
</feature>
<dbReference type="EMBL" id="JAPZCX010000020">
    <property type="protein sequence ID" value="MDN5071430.1"/>
    <property type="molecule type" value="Genomic_DNA"/>
</dbReference>
<keyword evidence="1" id="KW-1133">Transmembrane helix</keyword>